<sequence>MRFAVSIAVISLILAGCASVEPGRSLGREIDDVNASVSVKSAMLRAEGYALSGVDLEVTEGVALLSGSAPRPADRVHAECLAWSSPAVRSVTNEISIGGGRGPGRALRDTWLTQRVRARLLTDSAVRSVNFNVETYDRVVYLLGYARSVGERERAAEHASLVDGVERVVVLVRAEGETRELPARGEHRAEMCDAQSAPAPAA</sequence>
<reference evidence="4" key="1">
    <citation type="submission" date="2018-05" db="EMBL/GenBank/DDBJ databases">
        <authorList>
            <person name="Liu B.-T."/>
        </authorList>
    </citation>
    <scope>NUCLEOTIDE SEQUENCE [LARGE SCALE GENOMIC DNA]</scope>
    <source>
        <strain evidence="4">WD6-1</strain>
    </source>
</reference>
<dbReference type="OrthoDB" id="8479706at2"/>
<evidence type="ECO:0000259" key="2">
    <source>
        <dbReference type="PROSITE" id="PS50914"/>
    </source>
</evidence>
<dbReference type="EMBL" id="QEXV01000001">
    <property type="protein sequence ID" value="PWE18399.1"/>
    <property type="molecule type" value="Genomic_DNA"/>
</dbReference>
<dbReference type="InterPro" id="IPR007055">
    <property type="entry name" value="BON_dom"/>
</dbReference>
<feature type="domain" description="BON" evidence="2">
    <location>
        <begin position="108"/>
        <end position="176"/>
    </location>
</feature>
<evidence type="ECO:0000313" key="4">
    <source>
        <dbReference type="Proteomes" id="UP000245168"/>
    </source>
</evidence>
<proteinExistence type="predicted"/>
<dbReference type="PROSITE" id="PS50914">
    <property type="entry name" value="BON"/>
    <property type="match status" value="2"/>
</dbReference>
<name>A0A2U2BWP4_9PROT</name>
<evidence type="ECO:0000256" key="1">
    <source>
        <dbReference type="SAM" id="MobiDB-lite"/>
    </source>
</evidence>
<protein>
    <submittedName>
        <fullName evidence="3">Transport-associated protein</fullName>
    </submittedName>
</protein>
<dbReference type="RefSeq" id="WP_109251674.1">
    <property type="nucleotide sequence ID" value="NZ_QEXV01000001.1"/>
</dbReference>
<feature type="domain" description="BON" evidence="2">
    <location>
        <begin position="31"/>
        <end position="99"/>
    </location>
</feature>
<dbReference type="PROSITE" id="PS51257">
    <property type="entry name" value="PROKAR_LIPOPROTEIN"/>
    <property type="match status" value="1"/>
</dbReference>
<dbReference type="PANTHER" id="PTHR34606">
    <property type="entry name" value="BON DOMAIN-CONTAINING PROTEIN"/>
    <property type="match status" value="1"/>
</dbReference>
<dbReference type="AlphaFoldDB" id="A0A2U2BWP4"/>
<dbReference type="Proteomes" id="UP000245168">
    <property type="component" value="Unassembled WGS sequence"/>
</dbReference>
<dbReference type="Pfam" id="PF04972">
    <property type="entry name" value="BON"/>
    <property type="match status" value="2"/>
</dbReference>
<comment type="caution">
    <text evidence="3">The sequence shown here is derived from an EMBL/GenBank/DDBJ whole genome shotgun (WGS) entry which is preliminary data.</text>
</comment>
<keyword evidence="4" id="KW-1185">Reference proteome</keyword>
<dbReference type="Gene3D" id="3.30.1340.30">
    <property type="match status" value="1"/>
</dbReference>
<gene>
    <name evidence="3" type="ORF">DDZ18_01980</name>
</gene>
<feature type="compositionally biased region" description="Basic and acidic residues" evidence="1">
    <location>
        <begin position="182"/>
        <end position="191"/>
    </location>
</feature>
<evidence type="ECO:0000313" key="3">
    <source>
        <dbReference type="EMBL" id="PWE18399.1"/>
    </source>
</evidence>
<dbReference type="InterPro" id="IPR051686">
    <property type="entry name" value="Lipoprotein_DolP"/>
</dbReference>
<organism evidence="3 4">
    <name type="scientific">Marinicauda salina</name>
    <dbReference type="NCBI Taxonomy" id="2135793"/>
    <lineage>
        <taxon>Bacteria</taxon>
        <taxon>Pseudomonadati</taxon>
        <taxon>Pseudomonadota</taxon>
        <taxon>Alphaproteobacteria</taxon>
        <taxon>Maricaulales</taxon>
        <taxon>Maricaulaceae</taxon>
        <taxon>Marinicauda</taxon>
    </lineage>
</organism>
<accession>A0A2U2BWP4</accession>
<dbReference type="PANTHER" id="PTHR34606:SF15">
    <property type="entry name" value="BON DOMAIN-CONTAINING PROTEIN"/>
    <property type="match status" value="1"/>
</dbReference>
<feature type="region of interest" description="Disordered" evidence="1">
    <location>
        <begin position="182"/>
        <end position="202"/>
    </location>
</feature>